<dbReference type="InterPro" id="IPR027443">
    <property type="entry name" value="IPNS-like_sf"/>
</dbReference>
<keyword evidence="7 9" id="KW-0560">Oxidoreductase</keyword>
<evidence type="ECO:0000256" key="4">
    <source>
        <dbReference type="ARBA" id="ARBA00022679"/>
    </source>
</evidence>
<comment type="cofactor">
    <cofactor evidence="2">
        <name>Fe cation</name>
        <dbReference type="ChEBI" id="CHEBI:24875"/>
    </cofactor>
</comment>
<dbReference type="Gene3D" id="2.60.120.330">
    <property type="entry name" value="B-lactam Antibiotic, Isopenicillin N Synthase, Chain"/>
    <property type="match status" value="1"/>
</dbReference>
<sequence>MKTPKPLTLGCFLSVPSVQEFAKQPLAEVPARYIRTDQDSLSTNLSSVSLIDQTVPVIDLQKLVSPETNIGDLELERLHSACKDWGFFQVVNHGVDILLVEKVKSEIQGFFNLPMDEKKKFWQEEGDFEGFGQAFVHSEDQKLDWGDMFFIRTLPQHMRKLWLFPNLPIPLRETIESYSLELSKLSLTLIKSMEKALQINTNVMAEWFEEVKQSMRMNYYPPCPQSEHVIRLTTHSDPGGSTIVLQLNEVDGLQIKKEETWVPIKPLPNAFVVNIGDILEIMTNGIYRSVEHRATIKSSKERLSVATFHIPKQTEIGPIHGLITTEKPVLFKTVGYQDYVKEFLSRKLDGKSFLDSMRVGEDHEDNNTS</sequence>
<dbReference type="PROSITE" id="PS51471">
    <property type="entry name" value="FE2OG_OXY"/>
    <property type="match status" value="1"/>
</dbReference>
<feature type="domain" description="Fe2OG dioxygenase" evidence="10">
    <location>
        <begin position="211"/>
        <end position="311"/>
    </location>
</feature>
<evidence type="ECO:0000256" key="7">
    <source>
        <dbReference type="ARBA" id="ARBA00023002"/>
    </source>
</evidence>
<evidence type="ECO:0000256" key="5">
    <source>
        <dbReference type="ARBA" id="ARBA00022723"/>
    </source>
</evidence>
<evidence type="ECO:0000259" key="10">
    <source>
        <dbReference type="PROSITE" id="PS51471"/>
    </source>
</evidence>
<comment type="cofactor">
    <cofactor evidence="1">
        <name>L-ascorbate</name>
        <dbReference type="ChEBI" id="CHEBI:38290"/>
    </cofactor>
</comment>
<dbReference type="InterPro" id="IPR005123">
    <property type="entry name" value="Oxoglu/Fe-dep_dioxygenase_dom"/>
</dbReference>
<dbReference type="InterPro" id="IPR050295">
    <property type="entry name" value="Plant_2OG-oxidoreductases"/>
</dbReference>
<dbReference type="GO" id="GO:0016706">
    <property type="term" value="F:2-oxoglutarate-dependent dioxygenase activity"/>
    <property type="evidence" value="ECO:0007669"/>
    <property type="project" value="UniProtKB-ARBA"/>
</dbReference>
<dbReference type="EMBL" id="CM010716">
    <property type="protein sequence ID" value="RZC49482.1"/>
    <property type="molecule type" value="Genomic_DNA"/>
</dbReference>
<evidence type="ECO:0000313" key="11">
    <source>
        <dbReference type="EMBL" id="RZC49482.1"/>
    </source>
</evidence>
<evidence type="ECO:0000256" key="9">
    <source>
        <dbReference type="RuleBase" id="RU003682"/>
    </source>
</evidence>
<evidence type="ECO:0000256" key="3">
    <source>
        <dbReference type="ARBA" id="ARBA00008056"/>
    </source>
</evidence>
<dbReference type="Proteomes" id="UP000316621">
    <property type="component" value="Chromosome 2"/>
</dbReference>
<dbReference type="OMA" id="GEDHEDN"/>
<evidence type="ECO:0000256" key="1">
    <source>
        <dbReference type="ARBA" id="ARBA00001961"/>
    </source>
</evidence>
<keyword evidence="12" id="KW-1185">Reference proteome</keyword>
<dbReference type="AlphaFoldDB" id="A0A4Y7IP44"/>
<name>A0A4Y7IP44_PAPSO</name>
<keyword evidence="5 9" id="KW-0479">Metal-binding</keyword>
<evidence type="ECO:0000256" key="2">
    <source>
        <dbReference type="ARBA" id="ARBA00001962"/>
    </source>
</evidence>
<dbReference type="InterPro" id="IPR026992">
    <property type="entry name" value="DIOX_N"/>
</dbReference>
<dbReference type="OrthoDB" id="288590at2759"/>
<accession>A0A4Y7IP44</accession>
<reference evidence="11 12" key="1">
    <citation type="journal article" date="2018" name="Science">
        <title>The opium poppy genome and morphinan production.</title>
        <authorList>
            <person name="Guo L."/>
            <person name="Winzer T."/>
            <person name="Yang X."/>
            <person name="Li Y."/>
            <person name="Ning Z."/>
            <person name="He Z."/>
            <person name="Teodor R."/>
            <person name="Lu Y."/>
            <person name="Bowser T.A."/>
            <person name="Graham I.A."/>
            <person name="Ye K."/>
        </authorList>
    </citation>
    <scope>NUCLEOTIDE SEQUENCE [LARGE SCALE GENOMIC DNA]</scope>
    <source>
        <strain evidence="12">cv. HN1</strain>
        <tissue evidence="11">Leaves</tissue>
    </source>
</reference>
<dbReference type="FunFam" id="2.60.120.330:FF:000001">
    <property type="entry name" value="Protein SRG1"/>
    <property type="match status" value="1"/>
</dbReference>
<dbReference type="Pfam" id="PF03171">
    <property type="entry name" value="2OG-FeII_Oxy"/>
    <property type="match status" value="1"/>
</dbReference>
<gene>
    <name evidence="11" type="ORF">C5167_017903</name>
</gene>
<dbReference type="InterPro" id="IPR044861">
    <property type="entry name" value="IPNS-like_FE2OG_OXY"/>
</dbReference>
<evidence type="ECO:0000313" key="12">
    <source>
        <dbReference type="Proteomes" id="UP000316621"/>
    </source>
</evidence>
<dbReference type="SUPFAM" id="SSF51197">
    <property type="entry name" value="Clavaminate synthase-like"/>
    <property type="match status" value="1"/>
</dbReference>
<proteinExistence type="inferred from homology"/>
<dbReference type="GO" id="GO:0097295">
    <property type="term" value="P:morphine biosynthetic process"/>
    <property type="evidence" value="ECO:0007669"/>
    <property type="project" value="UniProtKB-ARBA"/>
</dbReference>
<dbReference type="Gramene" id="RZC49482">
    <property type="protein sequence ID" value="RZC49482"/>
    <property type="gene ID" value="C5167_017903"/>
</dbReference>
<dbReference type="Pfam" id="PF14226">
    <property type="entry name" value="DIOX_N"/>
    <property type="match status" value="1"/>
</dbReference>
<keyword evidence="4" id="KW-0808">Transferase</keyword>
<dbReference type="GO" id="GO:0046872">
    <property type="term" value="F:metal ion binding"/>
    <property type="evidence" value="ECO:0007669"/>
    <property type="project" value="UniProtKB-KW"/>
</dbReference>
<organism evidence="11 12">
    <name type="scientific">Papaver somniferum</name>
    <name type="common">Opium poppy</name>
    <dbReference type="NCBI Taxonomy" id="3469"/>
    <lineage>
        <taxon>Eukaryota</taxon>
        <taxon>Viridiplantae</taxon>
        <taxon>Streptophyta</taxon>
        <taxon>Embryophyta</taxon>
        <taxon>Tracheophyta</taxon>
        <taxon>Spermatophyta</taxon>
        <taxon>Magnoliopsida</taxon>
        <taxon>Ranunculales</taxon>
        <taxon>Papaveraceae</taxon>
        <taxon>Papaveroideae</taxon>
        <taxon>Papaver</taxon>
    </lineage>
</organism>
<dbReference type="GO" id="GO:0016740">
    <property type="term" value="F:transferase activity"/>
    <property type="evidence" value="ECO:0007669"/>
    <property type="project" value="UniProtKB-KW"/>
</dbReference>
<evidence type="ECO:0000256" key="6">
    <source>
        <dbReference type="ARBA" id="ARBA00022964"/>
    </source>
</evidence>
<dbReference type="PANTHER" id="PTHR47991">
    <property type="entry name" value="OXOGLUTARATE/IRON-DEPENDENT DIOXYGENASE"/>
    <property type="match status" value="1"/>
</dbReference>
<protein>
    <recommendedName>
        <fullName evidence="10">Fe2OG dioxygenase domain-containing protein</fullName>
    </recommendedName>
</protein>
<keyword evidence="6" id="KW-0223">Dioxygenase</keyword>
<comment type="similarity">
    <text evidence="3 9">Belongs to the iron/ascorbate-dependent oxidoreductase family.</text>
</comment>
<evidence type="ECO:0000256" key="8">
    <source>
        <dbReference type="ARBA" id="ARBA00023004"/>
    </source>
</evidence>
<keyword evidence="8 9" id="KW-0408">Iron</keyword>